<gene>
    <name evidence="3" type="ORF">GA0070609_3337</name>
</gene>
<dbReference type="GO" id="GO:0004803">
    <property type="term" value="F:transposase activity"/>
    <property type="evidence" value="ECO:0007669"/>
    <property type="project" value="InterPro"/>
</dbReference>
<organism evidence="3 4">
    <name type="scientific">Micromonospora echinaurantiaca</name>
    <dbReference type="NCBI Taxonomy" id="47857"/>
    <lineage>
        <taxon>Bacteria</taxon>
        <taxon>Bacillati</taxon>
        <taxon>Actinomycetota</taxon>
        <taxon>Actinomycetes</taxon>
        <taxon>Micromonosporales</taxon>
        <taxon>Micromonosporaceae</taxon>
        <taxon>Micromonospora</taxon>
    </lineage>
</organism>
<dbReference type="AlphaFoldDB" id="A0A1C5IHF6"/>
<name>A0A1C5IHF6_9ACTN</name>
<dbReference type="InterPro" id="IPR002525">
    <property type="entry name" value="Transp_IS110-like_N"/>
</dbReference>
<accession>A0A1C5IHF6</accession>
<evidence type="ECO:0000256" key="1">
    <source>
        <dbReference type="SAM" id="MobiDB-lite"/>
    </source>
</evidence>
<proteinExistence type="predicted"/>
<dbReference type="Pfam" id="PF01548">
    <property type="entry name" value="DEDD_Tnp_IS110"/>
    <property type="match status" value="1"/>
</dbReference>
<protein>
    <submittedName>
        <fullName evidence="3">Transposase</fullName>
    </submittedName>
</protein>
<reference evidence="3 4" key="1">
    <citation type="submission" date="2016-06" db="EMBL/GenBank/DDBJ databases">
        <authorList>
            <person name="Kjaerup R.B."/>
            <person name="Dalgaard T.S."/>
            <person name="Juul-Madsen H.R."/>
        </authorList>
    </citation>
    <scope>NUCLEOTIDE SEQUENCE [LARGE SCALE GENOMIC DNA]</scope>
    <source>
        <strain evidence="3 4">DSM 43904</strain>
    </source>
</reference>
<feature type="region of interest" description="Disordered" evidence="1">
    <location>
        <begin position="146"/>
        <end position="190"/>
    </location>
</feature>
<dbReference type="PANTHER" id="PTHR33055:SF16">
    <property type="entry name" value="TRANSPOSASE FOR INSERTION SEQUENCE ELEMENT IS1547"/>
    <property type="match status" value="1"/>
</dbReference>
<sequence length="190" mass="20497">MTSMSYRPTTSQDDTSPEAVLGVDTHKEVHVAAVVSIHGVLLGSHSFPTTAEGYRTMLDWAATLGRVRQAGVEGTHSYGAALTRHLLTVGISVIEVNQPDKAHRRRHGKTDAIDAEAAARAVLSGRATAAAKTSDGHVERVRLFKTGQSLGHQGSDPGDQPAQSHPRRRRPNPARFPDRAQQPQARPPLR</sequence>
<dbReference type="GO" id="GO:0003677">
    <property type="term" value="F:DNA binding"/>
    <property type="evidence" value="ECO:0007669"/>
    <property type="project" value="InterPro"/>
</dbReference>
<keyword evidence="4" id="KW-1185">Reference proteome</keyword>
<evidence type="ECO:0000259" key="2">
    <source>
        <dbReference type="Pfam" id="PF01548"/>
    </source>
</evidence>
<dbReference type="PANTHER" id="PTHR33055">
    <property type="entry name" value="TRANSPOSASE FOR INSERTION SEQUENCE ELEMENT IS1111A"/>
    <property type="match status" value="1"/>
</dbReference>
<dbReference type="GO" id="GO:0006313">
    <property type="term" value="P:DNA transposition"/>
    <property type="evidence" value="ECO:0007669"/>
    <property type="project" value="InterPro"/>
</dbReference>
<dbReference type="InterPro" id="IPR047650">
    <property type="entry name" value="Transpos_IS110"/>
</dbReference>
<evidence type="ECO:0000313" key="4">
    <source>
        <dbReference type="Proteomes" id="UP000198217"/>
    </source>
</evidence>
<dbReference type="Proteomes" id="UP000198217">
    <property type="component" value="Chromosome I"/>
</dbReference>
<dbReference type="EMBL" id="LT607750">
    <property type="protein sequence ID" value="SCG57635.1"/>
    <property type="molecule type" value="Genomic_DNA"/>
</dbReference>
<evidence type="ECO:0000313" key="3">
    <source>
        <dbReference type="EMBL" id="SCG57635.1"/>
    </source>
</evidence>
<feature type="compositionally biased region" description="Low complexity" evidence="1">
    <location>
        <begin position="173"/>
        <end position="190"/>
    </location>
</feature>
<feature type="domain" description="Transposase IS110-like N-terminal" evidence="2">
    <location>
        <begin position="21"/>
        <end position="137"/>
    </location>
</feature>